<dbReference type="OrthoDB" id="10530995at2759"/>
<evidence type="ECO:0008006" key="4">
    <source>
        <dbReference type="Google" id="ProtNLM"/>
    </source>
</evidence>
<name>A0A9P7EU38_9AGAM</name>
<proteinExistence type="predicted"/>
<dbReference type="AlphaFoldDB" id="A0A9P7EU38"/>
<dbReference type="GeneID" id="64692146"/>
<keyword evidence="3" id="KW-1185">Reference proteome</keyword>
<evidence type="ECO:0000313" key="3">
    <source>
        <dbReference type="Proteomes" id="UP000823399"/>
    </source>
</evidence>
<dbReference type="RefSeq" id="XP_041286454.1">
    <property type="nucleotide sequence ID" value="XM_041429887.1"/>
</dbReference>
<dbReference type="Proteomes" id="UP000823399">
    <property type="component" value="Unassembled WGS sequence"/>
</dbReference>
<gene>
    <name evidence="2" type="ORF">F5147DRAFT_441244</name>
</gene>
<evidence type="ECO:0000313" key="2">
    <source>
        <dbReference type="EMBL" id="KAG2091197.1"/>
    </source>
</evidence>
<dbReference type="EMBL" id="JABBWM010000098">
    <property type="protein sequence ID" value="KAG2091197.1"/>
    <property type="molecule type" value="Genomic_DNA"/>
</dbReference>
<feature type="chain" id="PRO_5040110112" description="Secreted protein" evidence="1">
    <location>
        <begin position="18"/>
        <end position="132"/>
    </location>
</feature>
<keyword evidence="1" id="KW-0732">Signal</keyword>
<accession>A0A9P7EU38</accession>
<sequence length="132" mass="14953">MLVERFVLALMSWVTLYQQGTLLSSASKFFDTWHAVHHLHLVSSPARRRSLTASSRAIYFVSRLKTAPAILKIRTLGDLGGEEESSYSAVLQLAPALLILSPSSKLPKLYPKFSLWVAYRRRRRCTGTSRFN</sequence>
<comment type="caution">
    <text evidence="2">The sequence shown here is derived from an EMBL/GenBank/DDBJ whole genome shotgun (WGS) entry which is preliminary data.</text>
</comment>
<feature type="signal peptide" evidence="1">
    <location>
        <begin position="1"/>
        <end position="17"/>
    </location>
</feature>
<reference evidence="2" key="1">
    <citation type="journal article" date="2020" name="New Phytol.">
        <title>Comparative genomics reveals dynamic genome evolution in host specialist ectomycorrhizal fungi.</title>
        <authorList>
            <person name="Lofgren L.A."/>
            <person name="Nguyen N.H."/>
            <person name="Vilgalys R."/>
            <person name="Ruytinx J."/>
            <person name="Liao H.L."/>
            <person name="Branco S."/>
            <person name="Kuo A."/>
            <person name="LaButti K."/>
            <person name="Lipzen A."/>
            <person name="Andreopoulos W."/>
            <person name="Pangilinan J."/>
            <person name="Riley R."/>
            <person name="Hundley H."/>
            <person name="Na H."/>
            <person name="Barry K."/>
            <person name="Grigoriev I.V."/>
            <person name="Stajich J.E."/>
            <person name="Kennedy P.G."/>
        </authorList>
    </citation>
    <scope>NUCLEOTIDE SEQUENCE</scope>
    <source>
        <strain evidence="2">FC423</strain>
    </source>
</reference>
<organism evidence="2 3">
    <name type="scientific">Suillus discolor</name>
    <dbReference type="NCBI Taxonomy" id="1912936"/>
    <lineage>
        <taxon>Eukaryota</taxon>
        <taxon>Fungi</taxon>
        <taxon>Dikarya</taxon>
        <taxon>Basidiomycota</taxon>
        <taxon>Agaricomycotina</taxon>
        <taxon>Agaricomycetes</taxon>
        <taxon>Agaricomycetidae</taxon>
        <taxon>Boletales</taxon>
        <taxon>Suillineae</taxon>
        <taxon>Suillaceae</taxon>
        <taxon>Suillus</taxon>
    </lineage>
</organism>
<evidence type="ECO:0000256" key="1">
    <source>
        <dbReference type="SAM" id="SignalP"/>
    </source>
</evidence>
<protein>
    <recommendedName>
        <fullName evidence="4">Secreted protein</fullName>
    </recommendedName>
</protein>